<reference evidence="1" key="1">
    <citation type="submission" date="2017-02" db="UniProtKB">
        <authorList>
            <consortium name="WormBaseParasite"/>
        </authorList>
    </citation>
    <scope>IDENTIFICATION</scope>
</reference>
<dbReference type="AntiFam" id="ANF00231">
    <property type="entry name" value="Shadow ORF (opposite rplA)"/>
</dbReference>
<sequence>LHLAGLGVLHGGRDVGRHGADLRVRHQAARAEDLAERTDHAHRVGSGDHDVEGHVARLDHGSQVVHADDVGAGGLGFFSLGALGEHGHALGLAGAVGQHDGATHDLVRLLRVDAELHGHVDRFVELGGGGFLDDGDRVSQRVQLGAVDLAFERLLLLGDLGHLHALHIHAHGTGRTSDGANRGVHVGSGQVLHLGLCDLFELGARDLADLVGVRTRGALVELDGLLDQHASGRRLDDEGEALVGEGGDDHRQRQTRLVALRLGVERLAELHDVQTALTECGTDRRGRVGLTSWHLQLDEADDFFRHALLLAGDIAEACGLGSPG</sequence>
<evidence type="ECO:0000313" key="1">
    <source>
        <dbReference type="WBParaSite" id="BTMF_0000559301-mRNA-1"/>
    </source>
</evidence>
<dbReference type="WBParaSite" id="BTMF_0000559301-mRNA-1">
    <property type="protein sequence ID" value="BTMF_0000559301-mRNA-1"/>
    <property type="gene ID" value="BTMF_0000559301"/>
</dbReference>
<proteinExistence type="predicted"/>
<dbReference type="AlphaFoldDB" id="A0A0R3QGT7"/>
<protein>
    <submittedName>
        <fullName evidence="1">ATP synthase beta subunit</fullName>
    </submittedName>
</protein>
<accession>A0A0R3QGT7</accession>
<name>A0A0R3QGT7_9BILA</name>
<organism evidence="1">
    <name type="scientific">Brugia timori</name>
    <dbReference type="NCBI Taxonomy" id="42155"/>
    <lineage>
        <taxon>Eukaryota</taxon>
        <taxon>Metazoa</taxon>
        <taxon>Ecdysozoa</taxon>
        <taxon>Nematoda</taxon>
        <taxon>Chromadorea</taxon>
        <taxon>Rhabditida</taxon>
        <taxon>Spirurina</taxon>
        <taxon>Spiruromorpha</taxon>
        <taxon>Filarioidea</taxon>
        <taxon>Onchocercidae</taxon>
        <taxon>Brugia</taxon>
    </lineage>
</organism>